<comment type="similarity">
    <text evidence="2">Belongs to the glycosyltransferase 28 family.</text>
</comment>
<proteinExistence type="inferred from homology"/>
<keyword evidence="5" id="KW-0256">Endoplasmic reticulum</keyword>
<dbReference type="PANTHER" id="PTHR12867:SF6">
    <property type="entry name" value="N-ACETYLGLUCOSAMINYLDIPHOSPHODOLICHOL N-ACETYLGLUCOSAMINYLTRANSFERASE"/>
    <property type="match status" value="1"/>
</dbReference>
<name>A0A174IF25_9CLOT</name>
<evidence type="ECO:0000256" key="4">
    <source>
        <dbReference type="ARBA" id="ARBA00022679"/>
    </source>
</evidence>
<evidence type="ECO:0000313" key="8">
    <source>
        <dbReference type="Proteomes" id="UP000095558"/>
    </source>
</evidence>
<keyword evidence="4 7" id="KW-0808">Transferase</keyword>
<dbReference type="GO" id="GO:0016758">
    <property type="term" value="F:hexosyltransferase activity"/>
    <property type="evidence" value="ECO:0007669"/>
    <property type="project" value="InterPro"/>
</dbReference>
<sequence>MIFVTLGSQKFQFNRLLIEIDRLIEEGKITEEVLAQTGYSDYEPKNYKFKKFLDRDEFSNIMDKCDKVITHGGTGAIIAAVKREKRVIAVPRLAKFGEHVDDHQLQIVKQFEEMQFISVCNDIKYLKNIYKQIEDKEAKRYISNTQAIIESIDTFLNSF</sequence>
<accession>A0A174IF25</accession>
<dbReference type="EMBL" id="CYZV01000064">
    <property type="protein sequence ID" value="CUO84247.1"/>
    <property type="molecule type" value="Genomic_DNA"/>
</dbReference>
<evidence type="ECO:0000256" key="3">
    <source>
        <dbReference type="ARBA" id="ARBA00022676"/>
    </source>
</evidence>
<dbReference type="Proteomes" id="UP000095558">
    <property type="component" value="Unassembled WGS sequence"/>
</dbReference>
<dbReference type="AlphaFoldDB" id="A0A174IF25"/>
<comment type="subcellular location">
    <subcellularLocation>
        <location evidence="1">Endoplasmic reticulum</location>
    </subcellularLocation>
</comment>
<keyword evidence="3" id="KW-0328">Glycosyltransferase</keyword>
<dbReference type="GO" id="GO:0006488">
    <property type="term" value="P:dolichol-linked oligosaccharide biosynthetic process"/>
    <property type="evidence" value="ECO:0007669"/>
    <property type="project" value="InterPro"/>
</dbReference>
<evidence type="ECO:0000256" key="1">
    <source>
        <dbReference type="ARBA" id="ARBA00004240"/>
    </source>
</evidence>
<dbReference type="Pfam" id="PF04101">
    <property type="entry name" value="Glyco_tran_28_C"/>
    <property type="match status" value="1"/>
</dbReference>
<dbReference type="Gene3D" id="3.40.50.2000">
    <property type="entry name" value="Glycogen Phosphorylase B"/>
    <property type="match status" value="1"/>
</dbReference>
<dbReference type="PANTHER" id="PTHR12867">
    <property type="entry name" value="GLYCOSYL TRANSFERASE-RELATED"/>
    <property type="match status" value="1"/>
</dbReference>
<feature type="domain" description="Glycosyl transferase family 28 C-terminal" evidence="6">
    <location>
        <begin position="1"/>
        <end position="146"/>
    </location>
</feature>
<evidence type="ECO:0000259" key="6">
    <source>
        <dbReference type="Pfam" id="PF04101"/>
    </source>
</evidence>
<evidence type="ECO:0000313" key="7">
    <source>
        <dbReference type="EMBL" id="CUO84247.1"/>
    </source>
</evidence>
<dbReference type="NCBIfam" id="NF041548">
    <property type="entry name" value="PssE"/>
    <property type="match status" value="1"/>
</dbReference>
<evidence type="ECO:0000256" key="2">
    <source>
        <dbReference type="ARBA" id="ARBA00006962"/>
    </source>
</evidence>
<organism evidence="7 8">
    <name type="scientific">Clostridium disporicum</name>
    <dbReference type="NCBI Taxonomy" id="84024"/>
    <lineage>
        <taxon>Bacteria</taxon>
        <taxon>Bacillati</taxon>
        <taxon>Bacillota</taxon>
        <taxon>Clostridia</taxon>
        <taxon>Eubacteriales</taxon>
        <taxon>Clostridiaceae</taxon>
        <taxon>Clostridium</taxon>
    </lineage>
</organism>
<dbReference type="SUPFAM" id="SSF53756">
    <property type="entry name" value="UDP-Glycosyltransferase/glycogen phosphorylase"/>
    <property type="match status" value="1"/>
</dbReference>
<dbReference type="InterPro" id="IPR048097">
    <property type="entry name" value="Cps14G-like"/>
</dbReference>
<dbReference type="OrthoDB" id="9814973at2"/>
<protein>
    <submittedName>
        <fullName evidence="7">Glycosyltransferase family 28 protein</fullName>
    </submittedName>
</protein>
<reference evidence="7 8" key="1">
    <citation type="submission" date="2015-09" db="EMBL/GenBank/DDBJ databases">
        <authorList>
            <consortium name="Pathogen Informatics"/>
        </authorList>
    </citation>
    <scope>NUCLEOTIDE SEQUENCE [LARGE SCALE GENOMIC DNA]</scope>
    <source>
        <strain evidence="7 8">2789STDY5834855</strain>
    </source>
</reference>
<dbReference type="InterPro" id="IPR007235">
    <property type="entry name" value="Glyco_trans_28_C"/>
</dbReference>
<evidence type="ECO:0000256" key="5">
    <source>
        <dbReference type="ARBA" id="ARBA00022824"/>
    </source>
</evidence>
<dbReference type="RefSeq" id="WP_055277936.1">
    <property type="nucleotide sequence ID" value="NZ_CYZV01000064.1"/>
</dbReference>
<gene>
    <name evidence="7" type="ORF">ERS852470_03526</name>
</gene>
<dbReference type="InterPro" id="IPR039042">
    <property type="entry name" value="Alg13-like"/>
</dbReference>